<protein>
    <submittedName>
        <fullName evidence="2">Uncharacterized protein</fullName>
    </submittedName>
</protein>
<proteinExistence type="predicted"/>
<sequence>MQQFGDGARSAVRDRERVTLGMHPQNAELPFTWPGNDSDDESSSRTSIYRLIPSMQKFRGNLTALSQVYNLYFSAYQGRIFVYRPRAAPSQALPRRPDLQLKPKASTVARLVGGEMDHTRPHTVNQMITGLLGDQEIVLACYDDGDVVAYYTEQIAKRIFSSRGTTDMSHTSAPKQFFHENVGRSAWGLSIHQKSRLIAVSSNRHEVVVFALALTQDPPSRRGSWSHTTQLDIQTRTRNWRIVIRLSPKAENMPNVCFVNDFQGNAQRICAIDIRGTAWLADIWQGNKGPIALQPLCSDLLRSEEFFPGPSRGWGIFALDEEDFLKVKTTEELFGVPTNRLEFVPASNGCSQPLVNVRNALTNIPDNPHSRLRPSNQPGQPPPFPWDQGLLQPGFAMQEPADLLGSDGSDDAGEGELEDTEEESEDEGEEEDDSEDDSEVDSEEDTIVTTTEWNTLSYFQVQAQVQGQGQAHVQTHAQKQAQGQNVGEPATSHPDNLYAWDATLKQEDFSKEHRNERRYTREAAHGDAATPYKLDMTYFPHNNKVYPTPRNAHEMMAFLARRCEHNQHSLVPETQLANLGRKLFLLRTYEKDIELRSFSPFPSRTSQSEIGVICPDALKFGRFRDPGLHLHFHATSRLNMIALAPELSLMAIGSPTGRVVLLTLTRKAVSTDRDERAWEHGFRVEWVLPTGSDEMEHRKTLRPMHGMALGPVQAGDDIGGKVGGGGPAMPRRYRLMLHYRNHDIFSYELTREEQTGKLCIF</sequence>
<dbReference type="OrthoDB" id="5591786at2759"/>
<accession>A0A8H5SV15</accession>
<feature type="region of interest" description="Disordered" evidence="1">
    <location>
        <begin position="470"/>
        <end position="490"/>
    </location>
</feature>
<feature type="region of interest" description="Disordered" evidence="1">
    <location>
        <begin position="361"/>
        <end position="446"/>
    </location>
</feature>
<dbReference type="AlphaFoldDB" id="A0A8H5SV15"/>
<dbReference type="InterPro" id="IPR014839">
    <property type="entry name" value="Crt10"/>
</dbReference>
<keyword evidence="3" id="KW-1185">Reference proteome</keyword>
<gene>
    <name evidence="2" type="ORF">FHETE_10498</name>
</gene>
<dbReference type="EMBL" id="JAAGWQ010000290">
    <property type="protein sequence ID" value="KAF5657337.1"/>
    <property type="molecule type" value="Genomic_DNA"/>
</dbReference>
<evidence type="ECO:0000313" key="2">
    <source>
        <dbReference type="EMBL" id="KAF5657337.1"/>
    </source>
</evidence>
<evidence type="ECO:0000313" key="3">
    <source>
        <dbReference type="Proteomes" id="UP000567885"/>
    </source>
</evidence>
<comment type="caution">
    <text evidence="2">The sequence shown here is derived from an EMBL/GenBank/DDBJ whole genome shotgun (WGS) entry which is preliminary data.</text>
</comment>
<name>A0A8H5SV15_FUSHE</name>
<dbReference type="Proteomes" id="UP000567885">
    <property type="component" value="Unassembled WGS sequence"/>
</dbReference>
<evidence type="ECO:0000256" key="1">
    <source>
        <dbReference type="SAM" id="MobiDB-lite"/>
    </source>
</evidence>
<feature type="compositionally biased region" description="Acidic residues" evidence="1">
    <location>
        <begin position="408"/>
        <end position="446"/>
    </location>
</feature>
<reference evidence="2 3" key="1">
    <citation type="submission" date="2020-05" db="EMBL/GenBank/DDBJ databases">
        <title>Identification and distribution of gene clusters putatively required for synthesis of sphingolipid metabolism inhibitors in phylogenetically diverse species of the filamentous fungus Fusarium.</title>
        <authorList>
            <person name="Kim H.-S."/>
            <person name="Busman M."/>
            <person name="Brown D.W."/>
            <person name="Divon H."/>
            <person name="Uhlig S."/>
            <person name="Proctor R.H."/>
        </authorList>
    </citation>
    <scope>NUCLEOTIDE SEQUENCE [LARGE SCALE GENOMIC DNA]</scope>
    <source>
        <strain evidence="2 3">NRRL 20693</strain>
    </source>
</reference>
<organism evidence="2 3">
    <name type="scientific">Fusarium heterosporum</name>
    <dbReference type="NCBI Taxonomy" id="42747"/>
    <lineage>
        <taxon>Eukaryota</taxon>
        <taxon>Fungi</taxon>
        <taxon>Dikarya</taxon>
        <taxon>Ascomycota</taxon>
        <taxon>Pezizomycotina</taxon>
        <taxon>Sordariomycetes</taxon>
        <taxon>Hypocreomycetidae</taxon>
        <taxon>Hypocreales</taxon>
        <taxon>Nectriaceae</taxon>
        <taxon>Fusarium</taxon>
        <taxon>Fusarium heterosporum species complex</taxon>
    </lineage>
</organism>
<dbReference type="Pfam" id="PF08728">
    <property type="entry name" value="CRT10"/>
    <property type="match status" value="1"/>
</dbReference>